<name>A0A7W9PJP2_9NOCA</name>
<evidence type="ECO:0000256" key="1">
    <source>
        <dbReference type="SAM" id="MobiDB-lite"/>
    </source>
</evidence>
<dbReference type="Proteomes" id="UP000540412">
    <property type="component" value="Unassembled WGS sequence"/>
</dbReference>
<dbReference type="Gene3D" id="3.30.450.40">
    <property type="match status" value="1"/>
</dbReference>
<gene>
    <name evidence="3" type="ORF">BJY24_006272</name>
</gene>
<evidence type="ECO:0000313" key="3">
    <source>
        <dbReference type="EMBL" id="MBB5917360.1"/>
    </source>
</evidence>
<sequence>MTNGSEILSAPLRLVTSGPHRPAAPDPTMLLRRTAHFAAAAQFGVEQPTALRRLHAATGTLTGAAGLEDLLGRVLDSAITLTGADYGNVQLVDPATGALRIVTQSGFGPEFLDYFAVVEDATSACGRAAATGAQFVVADTRSDPAFAAHRAIAERARFRAVQSTPLLAYDGRLIGMVSTHLRDPYRAAGHDLRILRLFGDVAGELVAHRLGAADSIGWIVIEALLMPGSGRKSPHGGGAVAPNGHAARRMSNGSAGKSWPARPERTASELAGDVVGDLFTAGLGLRNAVDLLGDGHARDRIVAVAEGLDDAIRRIRAEMLCVVAGDPLP</sequence>
<organism evidence="3 4">
    <name type="scientific">Nocardia transvalensis</name>
    <dbReference type="NCBI Taxonomy" id="37333"/>
    <lineage>
        <taxon>Bacteria</taxon>
        <taxon>Bacillati</taxon>
        <taxon>Actinomycetota</taxon>
        <taxon>Actinomycetes</taxon>
        <taxon>Mycobacteriales</taxon>
        <taxon>Nocardiaceae</taxon>
        <taxon>Nocardia</taxon>
    </lineage>
</organism>
<feature type="region of interest" description="Disordered" evidence="1">
    <location>
        <begin position="232"/>
        <end position="265"/>
    </location>
</feature>
<dbReference type="Pfam" id="PF13185">
    <property type="entry name" value="GAF_2"/>
    <property type="match status" value="1"/>
</dbReference>
<dbReference type="AlphaFoldDB" id="A0A7W9PJP2"/>
<dbReference type="EMBL" id="JACHIT010000002">
    <property type="protein sequence ID" value="MBB5917360.1"/>
    <property type="molecule type" value="Genomic_DNA"/>
</dbReference>
<dbReference type="RefSeq" id="WP_040749933.1">
    <property type="nucleotide sequence ID" value="NZ_JACHIT010000002.1"/>
</dbReference>
<proteinExistence type="predicted"/>
<dbReference type="InterPro" id="IPR003018">
    <property type="entry name" value="GAF"/>
</dbReference>
<evidence type="ECO:0000259" key="2">
    <source>
        <dbReference type="SMART" id="SM00065"/>
    </source>
</evidence>
<keyword evidence="4" id="KW-1185">Reference proteome</keyword>
<feature type="domain" description="GAF" evidence="2">
    <location>
        <begin position="66"/>
        <end position="215"/>
    </location>
</feature>
<dbReference type="SMART" id="SM00065">
    <property type="entry name" value="GAF"/>
    <property type="match status" value="1"/>
</dbReference>
<dbReference type="InterPro" id="IPR029016">
    <property type="entry name" value="GAF-like_dom_sf"/>
</dbReference>
<evidence type="ECO:0000313" key="4">
    <source>
        <dbReference type="Proteomes" id="UP000540412"/>
    </source>
</evidence>
<dbReference type="SUPFAM" id="SSF55781">
    <property type="entry name" value="GAF domain-like"/>
    <property type="match status" value="1"/>
</dbReference>
<comment type="caution">
    <text evidence="3">The sequence shown here is derived from an EMBL/GenBank/DDBJ whole genome shotgun (WGS) entry which is preliminary data.</text>
</comment>
<protein>
    <recommendedName>
        <fullName evidence="2">GAF domain-containing protein</fullName>
    </recommendedName>
</protein>
<accession>A0A7W9PJP2</accession>
<reference evidence="3 4" key="1">
    <citation type="submission" date="2020-08" db="EMBL/GenBank/DDBJ databases">
        <title>Sequencing the genomes of 1000 actinobacteria strains.</title>
        <authorList>
            <person name="Klenk H.-P."/>
        </authorList>
    </citation>
    <scope>NUCLEOTIDE SEQUENCE [LARGE SCALE GENOMIC DNA]</scope>
    <source>
        <strain evidence="3 4">DSM 43582</strain>
    </source>
</reference>